<keyword evidence="2" id="KW-1185">Reference proteome</keyword>
<dbReference type="EMBL" id="ML977035">
    <property type="protein sequence ID" value="KAF1949595.1"/>
    <property type="molecule type" value="Genomic_DNA"/>
</dbReference>
<dbReference type="OrthoDB" id="5422293at2759"/>
<gene>
    <name evidence="1" type="ORF">CC80DRAFT_598762</name>
</gene>
<reference evidence="1" key="1">
    <citation type="journal article" date="2020" name="Stud. Mycol.">
        <title>101 Dothideomycetes genomes: a test case for predicting lifestyles and emergence of pathogens.</title>
        <authorList>
            <person name="Haridas S."/>
            <person name="Albert R."/>
            <person name="Binder M."/>
            <person name="Bloem J."/>
            <person name="Labutti K."/>
            <person name="Salamov A."/>
            <person name="Andreopoulos B."/>
            <person name="Baker S."/>
            <person name="Barry K."/>
            <person name="Bills G."/>
            <person name="Bluhm B."/>
            <person name="Cannon C."/>
            <person name="Castanera R."/>
            <person name="Culley D."/>
            <person name="Daum C."/>
            <person name="Ezra D."/>
            <person name="Gonzalez J."/>
            <person name="Henrissat B."/>
            <person name="Kuo A."/>
            <person name="Liang C."/>
            <person name="Lipzen A."/>
            <person name="Lutzoni F."/>
            <person name="Magnuson J."/>
            <person name="Mondo S."/>
            <person name="Nolan M."/>
            <person name="Ohm R."/>
            <person name="Pangilinan J."/>
            <person name="Park H.-J."/>
            <person name="Ramirez L."/>
            <person name="Alfaro M."/>
            <person name="Sun H."/>
            <person name="Tritt A."/>
            <person name="Yoshinaga Y."/>
            <person name="Zwiers L.-H."/>
            <person name="Turgeon B."/>
            <person name="Goodwin S."/>
            <person name="Spatafora J."/>
            <person name="Crous P."/>
            <person name="Grigoriev I."/>
        </authorList>
    </citation>
    <scope>NUCLEOTIDE SEQUENCE</scope>
    <source>
        <strain evidence="1">CBS 675.92</strain>
    </source>
</reference>
<protein>
    <submittedName>
        <fullName evidence="1">Uncharacterized protein</fullName>
    </submittedName>
</protein>
<proteinExistence type="predicted"/>
<sequence>MVIAIIRAALGSAFKRQTNSTPKAPPPPTVEWLLAHREQRLGSSTTQTDWAVASIPDPKDADPARYAILAVIPQFMVAAFNRLIERGLPRGSPAIIMEDEAEEELKSSPVVLEELPSLAANVPKLAETLIIPDADGSPLDEQNCSPQFLGMDIVGRQPHTLFV</sequence>
<evidence type="ECO:0000313" key="1">
    <source>
        <dbReference type="EMBL" id="KAF1949595.1"/>
    </source>
</evidence>
<accession>A0A6A5T9E2</accession>
<name>A0A6A5T9E2_9PLEO</name>
<organism evidence="1 2">
    <name type="scientific">Byssothecium circinans</name>
    <dbReference type="NCBI Taxonomy" id="147558"/>
    <lineage>
        <taxon>Eukaryota</taxon>
        <taxon>Fungi</taxon>
        <taxon>Dikarya</taxon>
        <taxon>Ascomycota</taxon>
        <taxon>Pezizomycotina</taxon>
        <taxon>Dothideomycetes</taxon>
        <taxon>Pleosporomycetidae</taxon>
        <taxon>Pleosporales</taxon>
        <taxon>Massarineae</taxon>
        <taxon>Massarinaceae</taxon>
        <taxon>Byssothecium</taxon>
    </lineage>
</organism>
<dbReference type="Proteomes" id="UP000800035">
    <property type="component" value="Unassembled WGS sequence"/>
</dbReference>
<dbReference type="AlphaFoldDB" id="A0A6A5T9E2"/>
<evidence type="ECO:0000313" key="2">
    <source>
        <dbReference type="Proteomes" id="UP000800035"/>
    </source>
</evidence>